<dbReference type="PRINTS" id="PR00503">
    <property type="entry name" value="BROMODOMAIN"/>
</dbReference>
<reference evidence="6 7" key="1">
    <citation type="submission" date="2024-04" db="EMBL/GenBank/DDBJ databases">
        <title>Tritrichomonas musculus Genome.</title>
        <authorList>
            <person name="Alves-Ferreira E."/>
            <person name="Grigg M."/>
            <person name="Lorenzi H."/>
            <person name="Galac M."/>
        </authorList>
    </citation>
    <scope>NUCLEOTIDE SEQUENCE [LARGE SCALE GENOMIC DNA]</scope>
    <source>
        <strain evidence="6 7">EAF2021</strain>
    </source>
</reference>
<feature type="domain" description="Bromo" evidence="5">
    <location>
        <begin position="22"/>
        <end position="92"/>
    </location>
</feature>
<proteinExistence type="predicted"/>
<dbReference type="EMBL" id="JAPFFF010000003">
    <property type="protein sequence ID" value="KAK8893856.1"/>
    <property type="molecule type" value="Genomic_DNA"/>
</dbReference>
<dbReference type="CDD" id="cd04369">
    <property type="entry name" value="Bromodomain"/>
    <property type="match status" value="1"/>
</dbReference>
<protein>
    <submittedName>
        <fullName evidence="6">Transcription initiation at TATA-containing promoter protein</fullName>
    </submittedName>
</protein>
<dbReference type="SMART" id="SM00297">
    <property type="entry name" value="BROMO"/>
    <property type="match status" value="1"/>
</dbReference>
<evidence type="ECO:0000256" key="1">
    <source>
        <dbReference type="ARBA" id="ARBA00023015"/>
    </source>
</evidence>
<dbReference type="Gene3D" id="1.20.1270.220">
    <property type="match status" value="1"/>
</dbReference>
<dbReference type="Pfam" id="PF17035">
    <property type="entry name" value="BET"/>
    <property type="match status" value="1"/>
</dbReference>
<keyword evidence="1" id="KW-0805">Transcription regulation</keyword>
<evidence type="ECO:0000256" key="4">
    <source>
        <dbReference type="PROSITE-ProRule" id="PRU00035"/>
    </source>
</evidence>
<evidence type="ECO:0000256" key="3">
    <source>
        <dbReference type="ARBA" id="ARBA00023163"/>
    </source>
</evidence>
<dbReference type="InterPro" id="IPR027353">
    <property type="entry name" value="NET_dom"/>
</dbReference>
<keyword evidence="7" id="KW-1185">Reference proteome</keyword>
<comment type="caution">
    <text evidence="6">The sequence shown here is derived from an EMBL/GenBank/DDBJ whole genome shotgun (WGS) entry which is preliminary data.</text>
</comment>
<dbReference type="Proteomes" id="UP001470230">
    <property type="component" value="Unassembled WGS sequence"/>
</dbReference>
<dbReference type="Gene3D" id="1.20.920.10">
    <property type="entry name" value="Bromodomain-like"/>
    <property type="match status" value="1"/>
</dbReference>
<accession>A0ABR2KSV5</accession>
<evidence type="ECO:0000313" key="7">
    <source>
        <dbReference type="Proteomes" id="UP001470230"/>
    </source>
</evidence>
<sequence length="231" mass="26651">MDIKMTDTINYKCQRIMKHLLSDHPVAQFFKDPVDTDLIPEYRKVIKNPSDISTVKRRLKNKKYEKLSQWNNDVELIFKNAEKFNGSDSPITLCALQLQEAFEKLKTEYLCDVESLTKRCNKLQAKLEKLLTPNSSRDNVVPELPAFIEAARLRPSKNDSSDLENFLSSLPRLQDELEKMIESPDLKYQILSILQEEEPSSFAGENDIEVDINVLKSSTISKLREFVSSHL</sequence>
<dbReference type="Pfam" id="PF00439">
    <property type="entry name" value="Bromodomain"/>
    <property type="match status" value="1"/>
</dbReference>
<evidence type="ECO:0000256" key="2">
    <source>
        <dbReference type="ARBA" id="ARBA00023117"/>
    </source>
</evidence>
<dbReference type="InterPro" id="IPR036427">
    <property type="entry name" value="Bromodomain-like_sf"/>
</dbReference>
<dbReference type="InterPro" id="IPR001487">
    <property type="entry name" value="Bromodomain"/>
</dbReference>
<keyword evidence="2 4" id="KW-0103">Bromodomain</keyword>
<dbReference type="PANTHER" id="PTHR45926">
    <property type="entry name" value="OSJNBA0053K19.4 PROTEIN"/>
    <property type="match status" value="1"/>
</dbReference>
<keyword evidence="3" id="KW-0804">Transcription</keyword>
<name>A0ABR2KSV5_9EUKA</name>
<evidence type="ECO:0000313" key="6">
    <source>
        <dbReference type="EMBL" id="KAK8893856.1"/>
    </source>
</evidence>
<evidence type="ECO:0000259" key="5">
    <source>
        <dbReference type="PROSITE" id="PS50014"/>
    </source>
</evidence>
<dbReference type="SUPFAM" id="SSF47370">
    <property type="entry name" value="Bromodomain"/>
    <property type="match status" value="1"/>
</dbReference>
<dbReference type="InterPro" id="IPR038336">
    <property type="entry name" value="NET_sf"/>
</dbReference>
<gene>
    <name evidence="6" type="ORF">M9Y10_022285</name>
</gene>
<organism evidence="6 7">
    <name type="scientific">Tritrichomonas musculus</name>
    <dbReference type="NCBI Taxonomy" id="1915356"/>
    <lineage>
        <taxon>Eukaryota</taxon>
        <taxon>Metamonada</taxon>
        <taxon>Parabasalia</taxon>
        <taxon>Tritrichomonadida</taxon>
        <taxon>Tritrichomonadidae</taxon>
        <taxon>Tritrichomonas</taxon>
    </lineage>
</organism>
<dbReference type="PROSITE" id="PS50014">
    <property type="entry name" value="BROMODOMAIN_2"/>
    <property type="match status" value="1"/>
</dbReference>